<proteinExistence type="predicted"/>
<keyword evidence="2" id="KW-1185">Reference proteome</keyword>
<dbReference type="Proteomes" id="UP001139521">
    <property type="component" value="Unassembled WGS sequence"/>
</dbReference>
<accession>A0A9X2CNY7</accession>
<organism evidence="1 2">
    <name type="scientific">Zunongwangia pacifica</name>
    <dbReference type="NCBI Taxonomy" id="2911062"/>
    <lineage>
        <taxon>Bacteria</taxon>
        <taxon>Pseudomonadati</taxon>
        <taxon>Bacteroidota</taxon>
        <taxon>Flavobacteriia</taxon>
        <taxon>Flavobacteriales</taxon>
        <taxon>Flavobacteriaceae</taxon>
        <taxon>Zunongwangia</taxon>
    </lineage>
</organism>
<protein>
    <submittedName>
        <fullName evidence="1">Uncharacterized protein</fullName>
    </submittedName>
</protein>
<evidence type="ECO:0000313" key="1">
    <source>
        <dbReference type="EMBL" id="MCL6217458.1"/>
    </source>
</evidence>
<name>A0A9X2CNY7_9FLAO</name>
<dbReference type="RefSeq" id="WP_249600439.1">
    <property type="nucleotide sequence ID" value="NZ_JAKHSK010000004.1"/>
</dbReference>
<sequence>MKQFWLKYSSLFLLVLLPAGPILWSAHIILNEHANSFEVHELSFQKIASPHVCAHFLLGESRGILPKISYKQEPALIVVIKDAFSEKRISHKTFYQLRFYVRGPPLFGFA</sequence>
<dbReference type="EMBL" id="JAKHSK010000004">
    <property type="protein sequence ID" value="MCL6217458.1"/>
    <property type="molecule type" value="Genomic_DNA"/>
</dbReference>
<comment type="caution">
    <text evidence="1">The sequence shown here is derived from an EMBL/GenBank/DDBJ whole genome shotgun (WGS) entry which is preliminary data.</text>
</comment>
<dbReference type="AlphaFoldDB" id="A0A9X2CNY7"/>
<reference evidence="1" key="1">
    <citation type="submission" date="2022-01" db="EMBL/GenBank/DDBJ databases">
        <title>Genome sequencing of Zunongwangia sp. M21534 genome.</title>
        <authorList>
            <person name="Chen Y."/>
            <person name="Dong C."/>
            <person name="Shao Z."/>
        </authorList>
    </citation>
    <scope>NUCLEOTIDE SEQUENCE</scope>
    <source>
        <strain evidence="1">MCCC M21534</strain>
    </source>
</reference>
<gene>
    <name evidence="1" type="ORF">L1967_04035</name>
</gene>
<evidence type="ECO:0000313" key="2">
    <source>
        <dbReference type="Proteomes" id="UP001139521"/>
    </source>
</evidence>